<sequence length="190" mass="21070">MYSSNIIILALRVAQFTLAFVVLGLSAYVANWYNVDTMSPPPAQIGWLLFVSLFTIISIGVLEGLPKFAPRFHHPYAALSLEFGNALFYFAGFIALSTFMGRLLFCRGSVCSAARADVARTADEGSPGSLKGDKLAVVSPHYTEIPLSPYRSLWDEEAPPAPEMKAGWRRIYLYLPRRWAGRADEGVYLQ</sequence>
<dbReference type="InterPro" id="IPR008253">
    <property type="entry name" value="Marvel"/>
</dbReference>
<evidence type="ECO:0000256" key="1">
    <source>
        <dbReference type="ARBA" id="ARBA00004141"/>
    </source>
</evidence>
<evidence type="ECO:0000256" key="2">
    <source>
        <dbReference type="ARBA" id="ARBA00022692"/>
    </source>
</evidence>
<evidence type="ECO:0000256" key="4">
    <source>
        <dbReference type="ARBA" id="ARBA00023136"/>
    </source>
</evidence>
<dbReference type="PANTHER" id="PTHR37451">
    <property type="entry name" value="MARVEL DOMAIN"/>
    <property type="match status" value="1"/>
</dbReference>
<organism evidence="7 8">
    <name type="scientific">Xylaria multiplex</name>
    <dbReference type="NCBI Taxonomy" id="323545"/>
    <lineage>
        <taxon>Eukaryota</taxon>
        <taxon>Fungi</taxon>
        <taxon>Dikarya</taxon>
        <taxon>Ascomycota</taxon>
        <taxon>Pezizomycotina</taxon>
        <taxon>Sordariomycetes</taxon>
        <taxon>Xylariomycetidae</taxon>
        <taxon>Xylariales</taxon>
        <taxon>Xylariaceae</taxon>
        <taxon>Xylaria</taxon>
    </lineage>
</organism>
<feature type="transmembrane region" description="Helical" evidence="5">
    <location>
        <begin position="7"/>
        <end position="33"/>
    </location>
</feature>
<reference evidence="7 8" key="1">
    <citation type="submission" date="2019-12" db="EMBL/GenBank/DDBJ databases">
        <title>Draft genome sequence of the ascomycete Xylaria multiplex DSM 110363.</title>
        <authorList>
            <person name="Buettner E."/>
            <person name="Kellner H."/>
        </authorList>
    </citation>
    <scope>NUCLEOTIDE SEQUENCE [LARGE SCALE GENOMIC DNA]</scope>
    <source>
        <strain evidence="7 8">DSM 110363</strain>
    </source>
</reference>
<evidence type="ECO:0000313" key="8">
    <source>
        <dbReference type="Proteomes" id="UP000481858"/>
    </source>
</evidence>
<evidence type="ECO:0000256" key="3">
    <source>
        <dbReference type="ARBA" id="ARBA00022989"/>
    </source>
</evidence>
<evidence type="ECO:0000256" key="5">
    <source>
        <dbReference type="SAM" id="Phobius"/>
    </source>
</evidence>
<feature type="transmembrane region" description="Helical" evidence="5">
    <location>
        <begin position="86"/>
        <end position="105"/>
    </location>
</feature>
<feature type="transmembrane region" description="Helical" evidence="5">
    <location>
        <begin position="45"/>
        <end position="65"/>
    </location>
</feature>
<dbReference type="AlphaFoldDB" id="A0A7C8MWL6"/>
<keyword evidence="4 5" id="KW-0472">Membrane</keyword>
<dbReference type="GO" id="GO:0016020">
    <property type="term" value="C:membrane"/>
    <property type="evidence" value="ECO:0007669"/>
    <property type="project" value="UniProtKB-SubCell"/>
</dbReference>
<dbReference type="Pfam" id="PF01284">
    <property type="entry name" value="MARVEL"/>
    <property type="match status" value="1"/>
</dbReference>
<comment type="subcellular location">
    <subcellularLocation>
        <location evidence="1">Membrane</location>
        <topology evidence="1">Multi-pass membrane protein</topology>
    </subcellularLocation>
</comment>
<feature type="domain" description="MARVEL" evidence="6">
    <location>
        <begin position="8"/>
        <end position="119"/>
    </location>
</feature>
<dbReference type="EMBL" id="WUBL01000030">
    <property type="protein sequence ID" value="KAF2969915.1"/>
    <property type="molecule type" value="Genomic_DNA"/>
</dbReference>
<proteinExistence type="predicted"/>
<keyword evidence="2 5" id="KW-0812">Transmembrane</keyword>
<dbReference type="Proteomes" id="UP000481858">
    <property type="component" value="Unassembled WGS sequence"/>
</dbReference>
<accession>A0A7C8MWL6</accession>
<dbReference type="InParanoid" id="A0A7C8MWL6"/>
<comment type="caution">
    <text evidence="7">The sequence shown here is derived from an EMBL/GenBank/DDBJ whole genome shotgun (WGS) entry which is preliminary data.</text>
</comment>
<keyword evidence="3 5" id="KW-1133">Transmembrane helix</keyword>
<protein>
    <recommendedName>
        <fullName evidence="6">MARVEL domain-containing protein</fullName>
    </recommendedName>
</protein>
<dbReference type="PANTHER" id="PTHR37451:SF5">
    <property type="entry name" value="MARVEL DOMAIN-CONTAINING PROTEIN"/>
    <property type="match status" value="1"/>
</dbReference>
<keyword evidence="8" id="KW-1185">Reference proteome</keyword>
<evidence type="ECO:0000313" key="7">
    <source>
        <dbReference type="EMBL" id="KAF2969915.1"/>
    </source>
</evidence>
<dbReference type="OrthoDB" id="2117453at2759"/>
<name>A0A7C8MWL6_9PEZI</name>
<evidence type="ECO:0000259" key="6">
    <source>
        <dbReference type="Pfam" id="PF01284"/>
    </source>
</evidence>
<gene>
    <name evidence="7" type="ORF">GQX73_g3706</name>
</gene>